<dbReference type="AlphaFoldDB" id="A0A7Y3RM05"/>
<dbReference type="Pfam" id="PF16123">
    <property type="entry name" value="HAGH_C"/>
    <property type="match status" value="1"/>
</dbReference>
<dbReference type="GO" id="GO:0004416">
    <property type="term" value="F:hydroxyacylglutathione hydrolase activity"/>
    <property type="evidence" value="ECO:0007669"/>
    <property type="project" value="UniProtKB-UniRule"/>
</dbReference>
<evidence type="ECO:0000256" key="4">
    <source>
        <dbReference type="ARBA" id="ARBA00022723"/>
    </source>
</evidence>
<evidence type="ECO:0000256" key="3">
    <source>
        <dbReference type="ARBA" id="ARBA00006759"/>
    </source>
</evidence>
<evidence type="ECO:0000256" key="1">
    <source>
        <dbReference type="ARBA" id="ARBA00001623"/>
    </source>
</evidence>
<feature type="binding site" evidence="7">
    <location>
        <position position="64"/>
    </location>
    <ligand>
        <name>Zn(2+)</name>
        <dbReference type="ChEBI" id="CHEBI:29105"/>
        <label>2</label>
    </ligand>
</feature>
<organism evidence="9 10">
    <name type="scientific">Parvularcula mediterranea</name>
    <dbReference type="NCBI Taxonomy" id="2732508"/>
    <lineage>
        <taxon>Bacteria</taxon>
        <taxon>Pseudomonadati</taxon>
        <taxon>Pseudomonadota</taxon>
        <taxon>Alphaproteobacteria</taxon>
        <taxon>Parvularculales</taxon>
        <taxon>Parvularculaceae</taxon>
        <taxon>Parvularcula</taxon>
    </lineage>
</organism>
<sequence>MHHLGPLTVHQFPCLQDNYGFLVRDEASGKVATIDTPEAARIEAEAEKLGWGIDLILNTHWHLDHIGGNAPLKERFGAEIVAPEGEGDKIPGADRRILGGDHVMLGETRLDVIAVPGHTLGHIAYHAPEAKLAFVGDTLFSLGCGRMFEGDKAGFWASLQKLRALPEETTIFCAHEYTKANAAFAMSVDAGNEALKARTAEVARLREEGTPTVPVALAEEKKANPFLRADDPALAASLGLSGAPAEDVFAELRSRKDSF</sequence>
<keyword evidence="6 7" id="KW-0862">Zinc</keyword>
<dbReference type="CDD" id="cd07723">
    <property type="entry name" value="hydroxyacylglutathione_hydrolase_MBL-fold"/>
    <property type="match status" value="1"/>
</dbReference>
<dbReference type="PANTHER" id="PTHR43705">
    <property type="entry name" value="HYDROXYACYLGLUTATHIONE HYDROLASE"/>
    <property type="match status" value="1"/>
</dbReference>
<dbReference type="PANTHER" id="PTHR43705:SF1">
    <property type="entry name" value="HYDROXYACYLGLUTATHIONE HYDROLASE GLOB"/>
    <property type="match status" value="1"/>
</dbReference>
<feature type="binding site" evidence="7">
    <location>
        <position position="175"/>
    </location>
    <ligand>
        <name>Zn(2+)</name>
        <dbReference type="ChEBI" id="CHEBI:29105"/>
        <label>2</label>
    </ligand>
</feature>
<dbReference type="PIRSF" id="PIRSF005457">
    <property type="entry name" value="Glx"/>
    <property type="match status" value="1"/>
</dbReference>
<dbReference type="SUPFAM" id="SSF56281">
    <property type="entry name" value="Metallo-hydrolase/oxidoreductase"/>
    <property type="match status" value="1"/>
</dbReference>
<feature type="binding site" evidence="7">
    <location>
        <position position="60"/>
    </location>
    <ligand>
        <name>Zn(2+)</name>
        <dbReference type="ChEBI" id="CHEBI:29105"/>
        <label>1</label>
    </ligand>
</feature>
<dbReference type="GO" id="GO:0019243">
    <property type="term" value="P:methylglyoxal catabolic process to D-lactate via S-lactoyl-glutathione"/>
    <property type="evidence" value="ECO:0007669"/>
    <property type="project" value="UniProtKB-UniRule"/>
</dbReference>
<comment type="caution">
    <text evidence="9">The sequence shown here is derived from an EMBL/GenBank/DDBJ whole genome shotgun (WGS) entry which is preliminary data.</text>
</comment>
<name>A0A7Y3RM05_9PROT</name>
<protein>
    <recommendedName>
        <fullName evidence="7">Hydroxyacylglutathione hydrolase</fullName>
        <ecNumber evidence="7">3.1.2.6</ecNumber>
    </recommendedName>
    <alternativeName>
        <fullName evidence="7">Glyoxalase II</fullName>
        <shortName evidence="7">Glx II</shortName>
    </alternativeName>
</protein>
<evidence type="ECO:0000256" key="6">
    <source>
        <dbReference type="ARBA" id="ARBA00022833"/>
    </source>
</evidence>
<feature type="binding site" evidence="7">
    <location>
        <position position="65"/>
    </location>
    <ligand>
        <name>Zn(2+)</name>
        <dbReference type="ChEBI" id="CHEBI:29105"/>
        <label>2</label>
    </ligand>
</feature>
<feature type="binding site" evidence="7">
    <location>
        <position position="62"/>
    </location>
    <ligand>
        <name>Zn(2+)</name>
        <dbReference type="ChEBI" id="CHEBI:29105"/>
        <label>1</label>
    </ligand>
</feature>
<evidence type="ECO:0000313" key="9">
    <source>
        <dbReference type="EMBL" id="NNU16016.1"/>
    </source>
</evidence>
<dbReference type="InterPro" id="IPR050110">
    <property type="entry name" value="Glyoxalase_II_hydrolase"/>
</dbReference>
<reference evidence="9 10" key="1">
    <citation type="submission" date="2020-05" db="EMBL/GenBank/DDBJ databases">
        <title>Parvularcula mediterraneae sp. nov., isolated from polypropylene straw from shallow seawater of the seashore of Laganas in Zakynthos island, Greece.</title>
        <authorList>
            <person name="Szabo I."/>
            <person name="Al-Omari J."/>
            <person name="Rado J."/>
            <person name="Szerdahelyi G.S."/>
        </authorList>
    </citation>
    <scope>NUCLEOTIDE SEQUENCE [LARGE SCALE GENOMIC DNA]</scope>
    <source>
        <strain evidence="9 10">ZS-1/3</strain>
    </source>
</reference>
<keyword evidence="10" id="KW-1185">Reference proteome</keyword>
<gene>
    <name evidence="7 9" type="primary">gloB</name>
    <name evidence="9" type="ORF">HK107_06740</name>
</gene>
<comment type="subunit">
    <text evidence="7">Monomer.</text>
</comment>
<comment type="pathway">
    <text evidence="2 7">Secondary metabolite metabolism; methylglyoxal degradation; (R)-lactate from methylglyoxal: step 2/2.</text>
</comment>
<comment type="function">
    <text evidence="7">Thiolesterase that catalyzes the hydrolysis of S-D-lactoyl-glutathione to form glutathione and D-lactic acid.</text>
</comment>
<dbReference type="EC" id="3.1.2.6" evidence="7"/>
<dbReference type="UniPathway" id="UPA00619">
    <property type="reaction ID" value="UER00676"/>
</dbReference>
<dbReference type="InterPro" id="IPR032282">
    <property type="entry name" value="HAGH_C"/>
</dbReference>
<comment type="cofactor">
    <cofactor evidence="7">
        <name>Zn(2+)</name>
        <dbReference type="ChEBI" id="CHEBI:29105"/>
    </cofactor>
    <text evidence="7">Binds 2 Zn(2+) ions per subunit.</text>
</comment>
<evidence type="ECO:0000256" key="7">
    <source>
        <dbReference type="HAMAP-Rule" id="MF_01374"/>
    </source>
</evidence>
<dbReference type="InterPro" id="IPR017782">
    <property type="entry name" value="Hydroxyacylglutathione_Hdrlase"/>
</dbReference>
<proteinExistence type="inferred from homology"/>
<comment type="catalytic activity">
    <reaction evidence="1 7">
        <text>an S-(2-hydroxyacyl)glutathione + H2O = a 2-hydroxy carboxylate + glutathione + H(+)</text>
        <dbReference type="Rhea" id="RHEA:21864"/>
        <dbReference type="ChEBI" id="CHEBI:15377"/>
        <dbReference type="ChEBI" id="CHEBI:15378"/>
        <dbReference type="ChEBI" id="CHEBI:57925"/>
        <dbReference type="ChEBI" id="CHEBI:58896"/>
        <dbReference type="ChEBI" id="CHEBI:71261"/>
        <dbReference type="EC" id="3.1.2.6"/>
    </reaction>
</comment>
<comment type="similarity">
    <text evidence="3 7">Belongs to the metallo-beta-lactamase superfamily. Glyoxalase II family.</text>
</comment>
<dbReference type="GO" id="GO:0046872">
    <property type="term" value="F:metal ion binding"/>
    <property type="evidence" value="ECO:0007669"/>
    <property type="project" value="UniProtKB-KW"/>
</dbReference>
<dbReference type="HAMAP" id="MF_01374">
    <property type="entry name" value="Glyoxalase_2"/>
    <property type="match status" value="1"/>
</dbReference>
<feature type="domain" description="Metallo-beta-lactamase" evidence="8">
    <location>
        <begin position="17"/>
        <end position="175"/>
    </location>
</feature>
<keyword evidence="4 7" id="KW-0479">Metal-binding</keyword>
<dbReference type="Gene3D" id="3.60.15.10">
    <property type="entry name" value="Ribonuclease Z/Hydroxyacylglutathione hydrolase-like"/>
    <property type="match status" value="1"/>
</dbReference>
<dbReference type="InterPro" id="IPR035680">
    <property type="entry name" value="Clx_II_MBL"/>
</dbReference>
<feature type="binding site" evidence="7">
    <location>
        <position position="118"/>
    </location>
    <ligand>
        <name>Zn(2+)</name>
        <dbReference type="ChEBI" id="CHEBI:29105"/>
        <label>1</label>
    </ligand>
</feature>
<dbReference type="RefSeq" id="WP_173197900.1">
    <property type="nucleotide sequence ID" value="NZ_JABFCX010000002.1"/>
</dbReference>
<evidence type="ECO:0000256" key="5">
    <source>
        <dbReference type="ARBA" id="ARBA00022801"/>
    </source>
</evidence>
<dbReference type="NCBIfam" id="TIGR03413">
    <property type="entry name" value="GSH_gloB"/>
    <property type="match status" value="1"/>
</dbReference>
<feature type="binding site" evidence="7">
    <location>
        <position position="137"/>
    </location>
    <ligand>
        <name>Zn(2+)</name>
        <dbReference type="ChEBI" id="CHEBI:29105"/>
        <label>1</label>
    </ligand>
</feature>
<evidence type="ECO:0000313" key="10">
    <source>
        <dbReference type="Proteomes" id="UP000536835"/>
    </source>
</evidence>
<keyword evidence="5 7" id="KW-0378">Hydrolase</keyword>
<evidence type="ECO:0000259" key="8">
    <source>
        <dbReference type="SMART" id="SM00849"/>
    </source>
</evidence>
<dbReference type="Proteomes" id="UP000536835">
    <property type="component" value="Unassembled WGS sequence"/>
</dbReference>
<dbReference type="Pfam" id="PF00753">
    <property type="entry name" value="Lactamase_B"/>
    <property type="match status" value="1"/>
</dbReference>
<dbReference type="InterPro" id="IPR001279">
    <property type="entry name" value="Metallo-B-lactamas"/>
</dbReference>
<accession>A0A7Y3RM05</accession>
<dbReference type="InterPro" id="IPR036866">
    <property type="entry name" value="RibonucZ/Hydroxyglut_hydro"/>
</dbReference>
<evidence type="ECO:0000256" key="2">
    <source>
        <dbReference type="ARBA" id="ARBA00004963"/>
    </source>
</evidence>
<feature type="binding site" evidence="7">
    <location>
        <position position="137"/>
    </location>
    <ligand>
        <name>Zn(2+)</name>
        <dbReference type="ChEBI" id="CHEBI:29105"/>
        <label>2</label>
    </ligand>
</feature>
<dbReference type="EMBL" id="JABFCX010000002">
    <property type="protein sequence ID" value="NNU16016.1"/>
    <property type="molecule type" value="Genomic_DNA"/>
</dbReference>
<dbReference type="SMART" id="SM00849">
    <property type="entry name" value="Lactamase_B"/>
    <property type="match status" value="1"/>
</dbReference>